<evidence type="ECO:0000256" key="2">
    <source>
        <dbReference type="SAM" id="MobiDB-lite"/>
    </source>
</evidence>
<feature type="compositionally biased region" description="Polar residues" evidence="2">
    <location>
        <begin position="197"/>
        <end position="206"/>
    </location>
</feature>
<keyword evidence="1" id="KW-0175">Coiled coil</keyword>
<keyword evidence="3" id="KW-0812">Transmembrane</keyword>
<evidence type="ECO:0000313" key="6">
    <source>
        <dbReference type="Proteomes" id="UP000078555"/>
    </source>
</evidence>
<protein>
    <submittedName>
        <fullName evidence="5">STP1 protein</fullName>
    </submittedName>
</protein>
<name>A0A1A9AGE6_PLAOA</name>
<feature type="coiled-coil region" evidence="1">
    <location>
        <begin position="693"/>
        <end position="720"/>
    </location>
</feature>
<keyword evidence="3" id="KW-1133">Transmembrane helix</keyword>
<feature type="compositionally biased region" description="Polar residues" evidence="2">
    <location>
        <begin position="125"/>
        <end position="162"/>
    </location>
</feature>
<gene>
    <name evidence="5" type="ORF">POVWA1_068430</name>
</gene>
<accession>A0A1A9AGE6</accession>
<feature type="transmembrane region" description="Helical" evidence="3">
    <location>
        <begin position="506"/>
        <end position="529"/>
    </location>
</feature>
<feature type="compositionally biased region" description="Low complexity" evidence="2">
    <location>
        <begin position="218"/>
        <end position="229"/>
    </location>
</feature>
<feature type="compositionally biased region" description="Basic and acidic residues" evidence="2">
    <location>
        <begin position="377"/>
        <end position="388"/>
    </location>
</feature>
<feature type="compositionally biased region" description="Polar residues" evidence="2">
    <location>
        <begin position="242"/>
        <end position="268"/>
    </location>
</feature>
<dbReference type="Proteomes" id="UP000078555">
    <property type="component" value="Unassembled WGS sequence"/>
</dbReference>
<feature type="compositionally biased region" description="Polar residues" evidence="2">
    <location>
        <begin position="107"/>
        <end position="116"/>
    </location>
</feature>
<evidence type="ECO:0000256" key="1">
    <source>
        <dbReference type="SAM" id="Coils"/>
    </source>
</evidence>
<feature type="region of interest" description="Disordered" evidence="2">
    <location>
        <begin position="70"/>
        <end position="206"/>
    </location>
</feature>
<feature type="region of interest" description="Disordered" evidence="2">
    <location>
        <begin position="350"/>
        <end position="414"/>
    </location>
</feature>
<dbReference type="AlphaFoldDB" id="A0A1A9AGE6"/>
<reference evidence="6" key="1">
    <citation type="submission" date="2016-05" db="EMBL/GenBank/DDBJ databases">
        <authorList>
            <person name="Naeem Raeece"/>
        </authorList>
    </citation>
    <scope>NUCLEOTIDE SEQUENCE [LARGE SCALE GENOMIC DNA]</scope>
</reference>
<feature type="domain" description="Schizont-infected cell agglutination C-terminal" evidence="4">
    <location>
        <begin position="594"/>
        <end position="637"/>
    </location>
</feature>
<evidence type="ECO:0000259" key="4">
    <source>
        <dbReference type="Pfam" id="PF12879"/>
    </source>
</evidence>
<keyword evidence="3" id="KW-0472">Membrane</keyword>
<feature type="region of interest" description="Disordered" evidence="2">
    <location>
        <begin position="218"/>
        <end position="273"/>
    </location>
</feature>
<keyword evidence="6" id="KW-1185">Reference proteome</keyword>
<feature type="compositionally biased region" description="Low complexity" evidence="2">
    <location>
        <begin position="187"/>
        <end position="196"/>
    </location>
</feature>
<proteinExistence type="predicted"/>
<evidence type="ECO:0000256" key="3">
    <source>
        <dbReference type="SAM" id="Phobius"/>
    </source>
</evidence>
<dbReference type="InterPro" id="IPR024288">
    <property type="entry name" value="SICA_C"/>
</dbReference>
<dbReference type="Pfam" id="PF12879">
    <property type="entry name" value="SICA_C"/>
    <property type="match status" value="1"/>
</dbReference>
<organism evidence="5 6">
    <name type="scientific">Plasmodium ovale wallikeri</name>
    <dbReference type="NCBI Taxonomy" id="864142"/>
    <lineage>
        <taxon>Eukaryota</taxon>
        <taxon>Sar</taxon>
        <taxon>Alveolata</taxon>
        <taxon>Apicomplexa</taxon>
        <taxon>Aconoidasida</taxon>
        <taxon>Haemosporida</taxon>
        <taxon>Plasmodiidae</taxon>
        <taxon>Plasmodium</taxon>
        <taxon>Plasmodium (Plasmodium)</taxon>
    </lineage>
</organism>
<sequence length="865" mass="96920">MVSFSEFLNNSSFSCSSITKEHPRGHDPLGTYRRSKLDCEIYNPTSRSYPQIPVANGPTNKLKPPMEANIIRDSQGKNVKPVTYEDSTSAKTKPDGNMIPKAKPSATVPQLSSPSKAQPDDIPTAQDTPVKSKALDSSVNRNGGTKESTSMQGESPTNSPTTARDVVPPKDAKLTPSLQSVPPPNATTSLSSSLSTVQDTASGKTPVTSSILTVIPVSSPNSDSPSTSNIFAPAADAKGQDKASQSSTTSETLPTTHPIQSVPSTAPSDLSLPPLQVPVLNASPAVKTAKDPETSASTGASAITTTFTTTFTTTTATPATDTIPTISTMQNPISSPNQAPGILGIPQPPTEAAPSGTKVTSLATFPPHTPLPSTIPSKDKDTEEKSDADVSPISKGPIQGPGIKLPKNTNEASRHPSITSVTILDSTMQKNSHQIDQQINPIAVQQPSKISVVPSASDKSGASVTAPKVNIKTAPKDDSKVRTDKNDNTSIIPEGIPPLTHIMPTLLVILGTLTLLFQLYKYTPFGFLLGRRRKRKKRDLRRTFKIPEKPTYESPNIALHEWEDHNLLGQIVENDVYTKLLKINRYKQEMQRKKKKNKKTLIEVHMEVLEEYKNDEWELHKGDFLEICLRGFINKENETYQNFPYTKLTINNIKNEKTIEDIQKQEILWNNWIENHRNILEQWKKEEWFHILKNKWRNEEQKYKKKNNKLQENILSEQEKYSIVSQKDMWKQWISKQATLIDMFNKEDWFKSIVYAQDKEKNNYHINEYNNITVTNENQLKNEKRNHEYSRSKDIIQKLMVQIHMMVLEECIKEEIIRNKELSIDNFIEDIHNQNNYDEKRNMPQSDIDNFKVPEFEEIHTSTNK</sequence>
<evidence type="ECO:0000313" key="5">
    <source>
        <dbReference type="EMBL" id="SBT55219.1"/>
    </source>
</evidence>
<dbReference type="EMBL" id="FLRD01000607">
    <property type="protein sequence ID" value="SBT55219.1"/>
    <property type="molecule type" value="Genomic_DNA"/>
</dbReference>